<reference evidence="3" key="2">
    <citation type="submission" date="2023-06" db="EMBL/GenBank/DDBJ databases">
        <authorList>
            <person name="Polev D.E."/>
            <person name="Saitova A.T."/>
            <person name="Bogumilchik E.A."/>
            <person name="Kokorina G.I."/>
            <person name="Voskresenskaia E.A."/>
        </authorList>
    </citation>
    <scope>NUCLEOTIDE SEQUENCE</scope>
    <source>
        <strain evidence="3">2145 StPb PI</strain>
    </source>
</reference>
<proteinExistence type="predicted"/>
<organism evidence="3 5">
    <name type="scientific">Yersinia nurmii</name>
    <dbReference type="NCBI Taxonomy" id="685706"/>
    <lineage>
        <taxon>Bacteria</taxon>
        <taxon>Pseudomonadati</taxon>
        <taxon>Pseudomonadota</taxon>
        <taxon>Gammaproteobacteria</taxon>
        <taxon>Enterobacterales</taxon>
        <taxon>Yersiniaceae</taxon>
        <taxon>Yersinia</taxon>
    </lineage>
</organism>
<keyword evidence="1" id="KW-1133">Transmembrane helix</keyword>
<keyword evidence="1" id="KW-0472">Membrane</keyword>
<comment type="caution">
    <text evidence="3">The sequence shown here is derived from an EMBL/GenBank/DDBJ whole genome shotgun (WGS) entry which is preliminary data.</text>
</comment>
<dbReference type="EMBL" id="CPYD01000002">
    <property type="protein sequence ID" value="CNE13479.1"/>
    <property type="molecule type" value="Genomic_DNA"/>
</dbReference>
<sequence>MEKISSRNVIEPEKNGTGFTRRELLFGVASAMVATSLLGYPFLTKAEQATAAANPLAFARFFTLSQTLTEHKGIDQGLSARIFTALHNSDAQFADQIIQLTTLMQPEQSAQQLLAAASGHNLQKVVSNIMAAWYTGTVGHGQQAVLIAYKDALMYRPVSDGLIVPTYCGNGPLWWTAAPPDINLPKPDNVSHS</sequence>
<accession>A0AAW7JVS3</accession>
<keyword evidence="1" id="KW-0812">Transmembrane</keyword>
<dbReference type="Proteomes" id="UP000040578">
    <property type="component" value="Unassembled WGS sequence"/>
</dbReference>
<dbReference type="InterPro" id="IPR024651">
    <property type="entry name" value="FAD-SLDH_ssu"/>
</dbReference>
<keyword evidence="4" id="KW-1185">Reference proteome</keyword>
<reference evidence="2 4" key="1">
    <citation type="submission" date="2015-03" db="EMBL/GenBank/DDBJ databases">
        <authorList>
            <consortium name="Pathogen Informatics"/>
            <person name="Murphy D."/>
        </authorList>
    </citation>
    <scope>NUCLEOTIDE SEQUENCE [LARGE SCALE GENOMIC DNA]</scope>
    <source>
        <strain evidence="2">Type strain: CIP110231</strain>
        <strain evidence="4">type strain: CIP110231</strain>
    </source>
</reference>
<dbReference type="Pfam" id="PF12318">
    <property type="entry name" value="FAD-SLDH"/>
    <property type="match status" value="1"/>
</dbReference>
<evidence type="ECO:0000313" key="2">
    <source>
        <dbReference type="EMBL" id="CNE13479.1"/>
    </source>
</evidence>
<evidence type="ECO:0000256" key="1">
    <source>
        <dbReference type="SAM" id="Phobius"/>
    </source>
</evidence>
<evidence type="ECO:0000313" key="3">
    <source>
        <dbReference type="EMBL" id="MDN0087083.1"/>
    </source>
</evidence>
<dbReference type="Proteomes" id="UP001167864">
    <property type="component" value="Unassembled WGS sequence"/>
</dbReference>
<feature type="transmembrane region" description="Helical" evidence="1">
    <location>
        <begin position="24"/>
        <end position="43"/>
    </location>
</feature>
<protein>
    <submittedName>
        <fullName evidence="2 3">Dehydrogenase</fullName>
    </submittedName>
</protein>
<gene>
    <name evidence="2" type="ORF">ERS137967_00840</name>
    <name evidence="3" type="ORF">QVN42_06685</name>
</gene>
<evidence type="ECO:0000313" key="4">
    <source>
        <dbReference type="Proteomes" id="UP000040578"/>
    </source>
</evidence>
<evidence type="ECO:0000313" key="5">
    <source>
        <dbReference type="Proteomes" id="UP001167864"/>
    </source>
</evidence>
<dbReference type="RefSeq" id="WP_049597046.1">
    <property type="nucleotide sequence ID" value="NZ_CPYD01000002.1"/>
</dbReference>
<name>A0AAW7JVS3_9GAMM</name>
<dbReference type="AlphaFoldDB" id="A0AAW7JVS3"/>
<dbReference type="EMBL" id="JAUEHU010000005">
    <property type="protein sequence ID" value="MDN0087083.1"/>
    <property type="molecule type" value="Genomic_DNA"/>
</dbReference>